<feature type="domain" description="HMA" evidence="17">
    <location>
        <begin position="427"/>
        <end position="493"/>
    </location>
</feature>
<evidence type="ECO:0000256" key="12">
    <source>
        <dbReference type="ARBA" id="ARBA00023008"/>
    </source>
</evidence>
<dbReference type="InterPro" id="IPR017969">
    <property type="entry name" value="Heavy-metal-associated_CS"/>
</dbReference>
<dbReference type="PROSITE" id="PS50846">
    <property type="entry name" value="HMA_2"/>
    <property type="match status" value="5"/>
</dbReference>
<dbReference type="Pfam" id="PF00122">
    <property type="entry name" value="E1-E2_ATPase"/>
    <property type="match status" value="1"/>
</dbReference>
<evidence type="ECO:0000256" key="2">
    <source>
        <dbReference type="ARBA" id="ARBA00012517"/>
    </source>
</evidence>
<feature type="domain" description="HMA" evidence="17">
    <location>
        <begin position="351"/>
        <end position="417"/>
    </location>
</feature>
<dbReference type="PROSITE" id="PS01047">
    <property type="entry name" value="HMA_1"/>
    <property type="match status" value="4"/>
</dbReference>
<dbReference type="GO" id="GO:0140581">
    <property type="term" value="F:P-type monovalent copper transporter activity"/>
    <property type="evidence" value="ECO:0007669"/>
    <property type="project" value="UniProtKB-EC"/>
</dbReference>
<dbReference type="GO" id="GO:0005524">
    <property type="term" value="F:ATP binding"/>
    <property type="evidence" value="ECO:0007669"/>
    <property type="project" value="UniProtKB-UniRule"/>
</dbReference>
<organism evidence="18 19">
    <name type="scientific">Elysia crispata</name>
    <name type="common">lettuce slug</name>
    <dbReference type="NCBI Taxonomy" id="231223"/>
    <lineage>
        <taxon>Eukaryota</taxon>
        <taxon>Metazoa</taxon>
        <taxon>Spiralia</taxon>
        <taxon>Lophotrochozoa</taxon>
        <taxon>Mollusca</taxon>
        <taxon>Gastropoda</taxon>
        <taxon>Heterobranchia</taxon>
        <taxon>Euthyneura</taxon>
        <taxon>Panpulmonata</taxon>
        <taxon>Sacoglossa</taxon>
        <taxon>Placobranchoidea</taxon>
        <taxon>Plakobranchidae</taxon>
        <taxon>Elysia</taxon>
    </lineage>
</organism>
<dbReference type="InterPro" id="IPR036163">
    <property type="entry name" value="HMA_dom_sf"/>
</dbReference>
<dbReference type="Gene3D" id="3.40.50.1000">
    <property type="entry name" value="HAD superfamily/HAD-like"/>
    <property type="match status" value="1"/>
</dbReference>
<comment type="caution">
    <text evidence="18">The sequence shown here is derived from an EMBL/GenBank/DDBJ whole genome shotgun (WGS) entry which is preliminary data.</text>
</comment>
<dbReference type="SFLD" id="SFLDF00027">
    <property type="entry name" value="p-type_atpase"/>
    <property type="match status" value="1"/>
</dbReference>
<evidence type="ECO:0000256" key="10">
    <source>
        <dbReference type="ARBA" id="ARBA00022967"/>
    </source>
</evidence>
<dbReference type="SUPFAM" id="SSF81665">
    <property type="entry name" value="Calcium ATPase, transmembrane domain M"/>
    <property type="match status" value="1"/>
</dbReference>
<gene>
    <name evidence="18" type="ORF">RRG08_065105</name>
</gene>
<dbReference type="FunFam" id="3.30.70.100:FF:000001">
    <property type="entry name" value="ATPase copper transporting beta"/>
    <property type="match status" value="4"/>
</dbReference>
<dbReference type="InterPro" id="IPR023299">
    <property type="entry name" value="ATPase_P-typ_cyto_dom_N"/>
</dbReference>
<dbReference type="Pfam" id="PF00702">
    <property type="entry name" value="Hydrolase"/>
    <property type="match status" value="1"/>
</dbReference>
<evidence type="ECO:0000256" key="16">
    <source>
        <dbReference type="SAM" id="MobiDB-lite"/>
    </source>
</evidence>
<keyword evidence="4 15" id="KW-0812">Transmembrane</keyword>
<dbReference type="SUPFAM" id="SSF56784">
    <property type="entry name" value="HAD-like"/>
    <property type="match status" value="1"/>
</dbReference>
<dbReference type="InterPro" id="IPR018303">
    <property type="entry name" value="ATPase_P-typ_P_site"/>
</dbReference>
<accession>A0AAE0Z9G3</accession>
<dbReference type="InterPro" id="IPR027256">
    <property type="entry name" value="P-typ_ATPase_IB"/>
</dbReference>
<dbReference type="SFLD" id="SFLDS00003">
    <property type="entry name" value="Haloacid_Dehalogenase"/>
    <property type="match status" value="1"/>
</dbReference>
<dbReference type="FunFam" id="2.70.150.10:FF:000002">
    <property type="entry name" value="Copper-transporting ATPase 1, putative"/>
    <property type="match status" value="1"/>
</dbReference>
<feature type="transmembrane region" description="Helical" evidence="15">
    <location>
        <begin position="641"/>
        <end position="661"/>
    </location>
</feature>
<keyword evidence="13" id="KW-0406">Ion transport</keyword>
<evidence type="ECO:0000256" key="8">
    <source>
        <dbReference type="ARBA" id="ARBA00022796"/>
    </source>
</evidence>
<dbReference type="GO" id="GO:0016887">
    <property type="term" value="F:ATP hydrolysis activity"/>
    <property type="evidence" value="ECO:0007669"/>
    <property type="project" value="InterPro"/>
</dbReference>
<evidence type="ECO:0000256" key="7">
    <source>
        <dbReference type="ARBA" id="ARBA00022741"/>
    </source>
</evidence>
<evidence type="ECO:0000256" key="11">
    <source>
        <dbReference type="ARBA" id="ARBA00022989"/>
    </source>
</evidence>
<dbReference type="PROSITE" id="PS00154">
    <property type="entry name" value="ATPASE_E1_E2"/>
    <property type="match status" value="1"/>
</dbReference>
<dbReference type="SFLD" id="SFLDG00002">
    <property type="entry name" value="C1.7:_P-type_atpase_like"/>
    <property type="match status" value="1"/>
</dbReference>
<evidence type="ECO:0000256" key="15">
    <source>
        <dbReference type="RuleBase" id="RU362081"/>
    </source>
</evidence>
<evidence type="ECO:0000256" key="4">
    <source>
        <dbReference type="ARBA" id="ARBA00022692"/>
    </source>
</evidence>
<dbReference type="GO" id="GO:0005802">
    <property type="term" value="C:trans-Golgi network"/>
    <property type="evidence" value="ECO:0007669"/>
    <property type="project" value="UniProtKB-ARBA"/>
</dbReference>
<feature type="region of interest" description="Disordered" evidence="16">
    <location>
        <begin position="1300"/>
        <end position="1319"/>
    </location>
</feature>
<dbReference type="CDD" id="cd02094">
    <property type="entry name" value="P-type_ATPase_Cu-like"/>
    <property type="match status" value="1"/>
</dbReference>
<proteinExistence type="inferred from homology"/>
<reference evidence="18" key="1">
    <citation type="journal article" date="2023" name="G3 (Bethesda)">
        <title>A reference genome for the long-term kleptoplast-retaining sea slug Elysia crispata morphotype clarki.</title>
        <authorList>
            <person name="Eastman K.E."/>
            <person name="Pendleton A.L."/>
            <person name="Shaikh M.A."/>
            <person name="Suttiyut T."/>
            <person name="Ogas R."/>
            <person name="Tomko P."/>
            <person name="Gavelis G."/>
            <person name="Widhalm J.R."/>
            <person name="Wisecaver J.H."/>
        </authorList>
    </citation>
    <scope>NUCLEOTIDE SEQUENCE</scope>
    <source>
        <strain evidence="18">ECLA1</strain>
    </source>
</reference>
<dbReference type="InterPro" id="IPR001757">
    <property type="entry name" value="P_typ_ATPase"/>
</dbReference>
<comment type="subcellular location">
    <subcellularLocation>
        <location evidence="1">Golgi apparatus</location>
        <location evidence="1">trans-Golgi network membrane</location>
        <topology evidence="1">Multi-pass membrane protein</topology>
    </subcellularLocation>
    <subcellularLocation>
        <location evidence="15">Membrane</location>
    </subcellularLocation>
</comment>
<dbReference type="NCBIfam" id="TIGR00003">
    <property type="entry name" value="copper ion binding protein"/>
    <property type="match status" value="3"/>
</dbReference>
<keyword evidence="12" id="KW-0186">Copper</keyword>
<dbReference type="PRINTS" id="PR00119">
    <property type="entry name" value="CATATPASE"/>
</dbReference>
<keyword evidence="8" id="KW-0187">Copper transport</keyword>
<evidence type="ECO:0000256" key="1">
    <source>
        <dbReference type="ARBA" id="ARBA00004166"/>
    </source>
</evidence>
<dbReference type="Pfam" id="PF00403">
    <property type="entry name" value="HMA"/>
    <property type="match status" value="5"/>
</dbReference>
<dbReference type="SUPFAM" id="SSF81653">
    <property type="entry name" value="Calcium ATPase, transduction domain A"/>
    <property type="match status" value="1"/>
</dbReference>
<keyword evidence="3" id="KW-0813">Transport</keyword>
<feature type="transmembrane region" description="Helical" evidence="15">
    <location>
        <begin position="851"/>
        <end position="870"/>
    </location>
</feature>
<dbReference type="NCBIfam" id="TIGR01525">
    <property type="entry name" value="ATPase-IB_hvy"/>
    <property type="match status" value="1"/>
</dbReference>
<sequence>MNLAHREVEVQYSPLRTSPPVLAEVADQAGFHAMVKDITDGDADDDSGRVKVVVQVKGMVCMSCVHNIEGTVGKRAGVLSVSVSLEEELARLEVDPAQISPADAAEAIDDMGFDAVLLSSLSAPGKTAGDPPPSQQAVARVHVEGMVCQSCVNNIEGNMATKPGILDIKVSLEHKRAVVNFDRSVTSAVAVAEQIDDMGFDATLEDYQGDNAGFTMVSLEEVVGDKDEASSTKNLSSPDDQKVVLIIRGMTCHSCVKNIESRLADQPGVTSGTVSLSEEQAVVVYNPRLVSPEQLCALITDNKFVAKVRGIRRSVSQTDIIEMASPARSSNGIAPNVRQNGMGDKKDEDWEKAHITVRGMTCASCVANIEKNISKIEGVKKVLVSLMASRAEVTYDAAYILPGQIANKIEDLGFTASVDESETKGQGQVELTITGMTCSSCVNHIESHLRKRPGVIDASVALATNKGKFTFDPEVTGPRDIIDAIKNIGFNARLNEDDDQKASRYDHRDEIKRWRTSFLWSLVFGVPSMIVMIYFMFIMKAPVSMEDEPGSNMSHPGQNSHAHYNQIMIIPGLDVLNLIMFFLATPVQFVGGRYFYIQAYKALKHRSTNMDVLVVMATTISYTYSTVVVVAAIIMREPFSPVTFFETTPMLMVFISLGRWLEHIAKRKTSEALAKLISLQPSEATLVEVDKHMQVVSQKVISQDLVQRGDILKVVPGGKIPVDAKVIYGHSTCDESLITGESMPVNKTEGSSVIGGSINQTGMLLVRATLVGADTTLSQIVKLVEEAQTSKAPIQNLADKIAGYFVPVVSVLSLTTVIIWVIIGYTDISLVDKHFDPDGPTVASEVIFQKAFQYAITVLSIACPCALGLATPTAVMVGTGVGASNGILIKGGEPLELTHKIKVVVFDKTGTVTHGVPKVERVSIFVRESVCSFVKFLAIAGSAEESSEHPIASAILKYVKETLGTENLGKVSEFSAVPGCGIKCKVSNLEGILNDVDTAAVILRRNRNCSLIDNPVFGNQELDIHKLYLPNGAAASASYEVLIGNREWMHRNGLVVTETMDDVMTEHETQGHTAVLCSVDGTIVGMLAVADAVKTEAHLAVHELKKIGLQVVLLTGDNQKTAKAIARKVGISKVYAEVLPSHKVKKIKQLQASGMMVAMVGDGVNDSPALAQADVGIAIGTGTDVAVEAADIVLIKNDLLDVFNAIKLSKMTVRRIHINFLSACIYNLVGIPIAAGVFSSFGLTLRPWMASAAMAASSVSVVAASLLLRTFRKPRKEDLLTPEYNRKFMIDQDNEDFSLHRGDDWEHPQRQAPKASSIHSKWSNWLKPASTATPDQRSLLEDMDVDEAEDGHAEMVATAV</sequence>
<feature type="transmembrane region" description="Helical" evidence="15">
    <location>
        <begin position="1218"/>
        <end position="1242"/>
    </location>
</feature>
<feature type="transmembrane region" description="Helical" evidence="15">
    <location>
        <begin position="801"/>
        <end position="823"/>
    </location>
</feature>
<dbReference type="InterPro" id="IPR008250">
    <property type="entry name" value="ATPase_P-typ_transduc_dom_A_sf"/>
</dbReference>
<feature type="transmembrane region" description="Helical" evidence="15">
    <location>
        <begin position="1248"/>
        <end position="1268"/>
    </location>
</feature>
<evidence type="ECO:0000313" key="18">
    <source>
        <dbReference type="EMBL" id="KAK3765349.1"/>
    </source>
</evidence>
<feature type="compositionally biased region" description="Basic and acidic residues" evidence="16">
    <location>
        <begin position="1300"/>
        <end position="1309"/>
    </location>
</feature>
<dbReference type="SUPFAM" id="SSF55008">
    <property type="entry name" value="HMA, heavy metal-associated domain"/>
    <property type="match status" value="5"/>
</dbReference>
<keyword evidence="7 15" id="KW-0547">Nucleotide-binding</keyword>
<keyword evidence="5 15" id="KW-0479">Metal-binding</keyword>
<dbReference type="InterPro" id="IPR059000">
    <property type="entry name" value="ATPase_P-type_domA"/>
</dbReference>
<dbReference type="GO" id="GO:0016020">
    <property type="term" value="C:membrane"/>
    <property type="evidence" value="ECO:0007669"/>
    <property type="project" value="UniProtKB-SubCell"/>
</dbReference>
<keyword evidence="10" id="KW-1278">Translocase</keyword>
<keyword evidence="19" id="KW-1185">Reference proteome</keyword>
<dbReference type="EC" id="7.2.2.8" evidence="2"/>
<feature type="transmembrane region" description="Helical" evidence="15">
    <location>
        <begin position="518"/>
        <end position="539"/>
    </location>
</feature>
<evidence type="ECO:0000256" key="9">
    <source>
        <dbReference type="ARBA" id="ARBA00022840"/>
    </source>
</evidence>
<dbReference type="FunFam" id="3.30.70.100:FF:000049">
    <property type="entry name" value="copper-transporting ATPase 1"/>
    <property type="match status" value="1"/>
</dbReference>
<keyword evidence="9 15" id="KW-0067">ATP-binding</keyword>
<dbReference type="InterPro" id="IPR044492">
    <property type="entry name" value="P_typ_ATPase_HD_dom"/>
</dbReference>
<feature type="transmembrane region" description="Helical" evidence="15">
    <location>
        <begin position="567"/>
        <end position="591"/>
    </location>
</feature>
<name>A0AAE0Z9G3_9GAST</name>
<dbReference type="Gene3D" id="1.20.1110.10">
    <property type="entry name" value="Calcium-transporting ATPase, transmembrane domain"/>
    <property type="match status" value="1"/>
</dbReference>
<dbReference type="FunFam" id="3.40.50.1000:FF:000031">
    <property type="entry name" value="Probable copper-transporting ATPase HMA5"/>
    <property type="match status" value="1"/>
</dbReference>
<dbReference type="PANTHER" id="PTHR46594">
    <property type="entry name" value="P-TYPE CATION-TRANSPORTING ATPASE"/>
    <property type="match status" value="1"/>
</dbReference>
<evidence type="ECO:0000313" key="19">
    <source>
        <dbReference type="Proteomes" id="UP001283361"/>
    </source>
</evidence>
<dbReference type="PANTHER" id="PTHR46594:SF4">
    <property type="entry name" value="P-TYPE CATION-TRANSPORTING ATPASE"/>
    <property type="match status" value="1"/>
</dbReference>
<feature type="domain" description="HMA" evidence="17">
    <location>
        <begin position="50"/>
        <end position="116"/>
    </location>
</feature>
<dbReference type="EMBL" id="JAWDGP010004318">
    <property type="protein sequence ID" value="KAK3765349.1"/>
    <property type="molecule type" value="Genomic_DNA"/>
</dbReference>
<keyword evidence="14 15" id="KW-0472">Membrane</keyword>
<dbReference type="CDD" id="cd00371">
    <property type="entry name" value="HMA"/>
    <property type="match status" value="5"/>
</dbReference>
<evidence type="ECO:0000256" key="6">
    <source>
        <dbReference type="ARBA" id="ARBA00022737"/>
    </source>
</evidence>
<dbReference type="GO" id="GO:0005507">
    <property type="term" value="F:copper ion binding"/>
    <property type="evidence" value="ECO:0007669"/>
    <property type="project" value="InterPro"/>
</dbReference>
<dbReference type="Gene3D" id="3.40.1110.10">
    <property type="entry name" value="Calcium-transporting ATPase, cytoplasmic domain N"/>
    <property type="match status" value="1"/>
</dbReference>
<dbReference type="InterPro" id="IPR023214">
    <property type="entry name" value="HAD_sf"/>
</dbReference>
<dbReference type="InterPro" id="IPR036412">
    <property type="entry name" value="HAD-like_sf"/>
</dbReference>
<dbReference type="InterPro" id="IPR006122">
    <property type="entry name" value="HMA_Cu_ion-bd"/>
</dbReference>
<dbReference type="NCBIfam" id="TIGR01494">
    <property type="entry name" value="ATPase_P-type"/>
    <property type="match status" value="1"/>
</dbReference>
<dbReference type="InterPro" id="IPR006121">
    <property type="entry name" value="HMA_dom"/>
</dbReference>
<feature type="transmembrane region" description="Helical" evidence="15">
    <location>
        <begin position="612"/>
        <end position="635"/>
    </location>
</feature>
<evidence type="ECO:0000259" key="17">
    <source>
        <dbReference type="PROSITE" id="PS50846"/>
    </source>
</evidence>
<feature type="domain" description="HMA" evidence="17">
    <location>
        <begin position="137"/>
        <end position="203"/>
    </location>
</feature>
<dbReference type="PRINTS" id="PR00942">
    <property type="entry name" value="CUATPASEI"/>
</dbReference>
<dbReference type="Gene3D" id="2.70.150.10">
    <property type="entry name" value="Calcium-transporting ATPase, cytoplasmic transduction domain A"/>
    <property type="match status" value="1"/>
</dbReference>
<keyword evidence="6" id="KW-0677">Repeat</keyword>
<dbReference type="FunFam" id="3.40.1110.10:FF:000023">
    <property type="entry name" value="Copper-transporting ATPase 1, putative"/>
    <property type="match status" value="1"/>
</dbReference>
<evidence type="ECO:0000256" key="3">
    <source>
        <dbReference type="ARBA" id="ARBA00022448"/>
    </source>
</evidence>
<evidence type="ECO:0000256" key="5">
    <source>
        <dbReference type="ARBA" id="ARBA00022723"/>
    </source>
</evidence>
<evidence type="ECO:0000256" key="14">
    <source>
        <dbReference type="ARBA" id="ARBA00023136"/>
    </source>
</evidence>
<dbReference type="Proteomes" id="UP001283361">
    <property type="component" value="Unassembled WGS sequence"/>
</dbReference>
<dbReference type="InterPro" id="IPR023298">
    <property type="entry name" value="ATPase_P-typ_TM_dom_sf"/>
</dbReference>
<dbReference type="Gene3D" id="3.30.70.100">
    <property type="match status" value="5"/>
</dbReference>
<comment type="similarity">
    <text evidence="15">Belongs to the cation transport ATPase (P-type) (TC 3.A.3) family. Type IB subfamily.</text>
</comment>
<feature type="domain" description="HMA" evidence="17">
    <location>
        <begin position="241"/>
        <end position="307"/>
    </location>
</feature>
<evidence type="ECO:0000256" key="13">
    <source>
        <dbReference type="ARBA" id="ARBA00023065"/>
    </source>
</evidence>
<protein>
    <recommendedName>
        <fullName evidence="2">P-type Cu(+) transporter</fullName>
        <ecNumber evidence="2">7.2.2.8</ecNumber>
    </recommendedName>
</protein>
<keyword evidence="11 15" id="KW-1133">Transmembrane helix</keyword>